<sequence length="85" mass="10061">MKEINVLAPNVEKLKDLLDEFPFEIFCFYITIFEKTYNEAYEDKKINILDQRMIDVVEKALQEDSNFKLNALRVLGKVNMITIKN</sequence>
<dbReference type="EMBL" id="OKRC01000004">
    <property type="protein sequence ID" value="SPE20682.1"/>
    <property type="molecule type" value="Genomic_DNA"/>
</dbReference>
<dbReference type="EMBL" id="MKGH01000002">
    <property type="protein sequence ID" value="PKX79875.1"/>
    <property type="molecule type" value="Genomic_DNA"/>
</dbReference>
<name>A0A094Y1W6_LATSK</name>
<dbReference type="GeneID" id="57132633"/>
<evidence type="ECO:0000313" key="3">
    <source>
        <dbReference type="Proteomes" id="UP000234349"/>
    </source>
</evidence>
<protein>
    <submittedName>
        <fullName evidence="2">Uncharacterized protein</fullName>
    </submittedName>
</protein>
<reference evidence="1 3" key="1">
    <citation type="submission" date="2016-09" db="EMBL/GenBank/DDBJ databases">
        <authorList>
            <person name="Inglin R.C."/>
        </authorList>
    </citation>
    <scope>NUCLEOTIDE SEQUENCE [LARGE SCALE GENOMIC DNA]</scope>
    <source>
        <strain evidence="1 3">RI-517</strain>
    </source>
</reference>
<evidence type="ECO:0000313" key="1">
    <source>
        <dbReference type="EMBL" id="PKX79875.1"/>
    </source>
</evidence>
<dbReference type="Proteomes" id="UP000239650">
    <property type="component" value="Unassembled WGS sequence"/>
</dbReference>
<dbReference type="RefSeq" id="WP_025015981.1">
    <property type="nucleotide sequence ID" value="NZ_BJLN01000005.1"/>
</dbReference>
<proteinExistence type="predicted"/>
<evidence type="ECO:0000313" key="2">
    <source>
        <dbReference type="EMBL" id="SPE20682.1"/>
    </source>
</evidence>
<gene>
    <name evidence="1" type="ORF">CUR37_00495</name>
    <name evidence="2" type="ORF">LAS9267_01040</name>
</gene>
<reference evidence="2 4" key="2">
    <citation type="submission" date="2018-02" db="EMBL/GenBank/DDBJ databases">
        <authorList>
            <person name="Rodrigo-Torres L."/>
            <person name="Arahal R. D."/>
            <person name="Lucena T."/>
        </authorList>
    </citation>
    <scope>NUCLEOTIDE SEQUENCE [LARGE SCALE GENOMIC DNA]</scope>
    <source>
        <strain evidence="2 4">CECT 9267</strain>
    </source>
</reference>
<evidence type="ECO:0000313" key="4">
    <source>
        <dbReference type="Proteomes" id="UP000239650"/>
    </source>
</evidence>
<organism evidence="2 4">
    <name type="scientific">Latilactobacillus sakei</name>
    <name type="common">Lactobacillus sakei</name>
    <dbReference type="NCBI Taxonomy" id="1599"/>
    <lineage>
        <taxon>Bacteria</taxon>
        <taxon>Bacillati</taxon>
        <taxon>Bacillota</taxon>
        <taxon>Bacilli</taxon>
        <taxon>Lactobacillales</taxon>
        <taxon>Lactobacillaceae</taxon>
        <taxon>Latilactobacillus</taxon>
    </lineage>
</organism>
<comment type="caution">
    <text evidence="2">The sequence shown here is derived from an EMBL/GenBank/DDBJ whole genome shotgun (WGS) entry which is preliminary data.</text>
</comment>
<accession>A0A094Y1W6</accession>
<dbReference type="AlphaFoldDB" id="A0A094Y1W6"/>
<dbReference type="Proteomes" id="UP000234349">
    <property type="component" value="Unassembled WGS sequence"/>
</dbReference>